<gene>
    <name evidence="2" type="ORF">JAAARDRAFT_200523</name>
</gene>
<accession>A0A067P4I7</accession>
<feature type="non-terminal residue" evidence="2">
    <location>
        <position position="1"/>
    </location>
</feature>
<dbReference type="AlphaFoldDB" id="A0A067P4I7"/>
<feature type="domain" description="DUF6532" evidence="1">
    <location>
        <begin position="4"/>
        <end position="116"/>
    </location>
</feature>
<proteinExistence type="predicted"/>
<reference evidence="3" key="1">
    <citation type="journal article" date="2014" name="Proc. Natl. Acad. Sci. U.S.A.">
        <title>Extensive sampling of basidiomycete genomes demonstrates inadequacy of the white-rot/brown-rot paradigm for wood decay fungi.</title>
        <authorList>
            <person name="Riley R."/>
            <person name="Salamov A.A."/>
            <person name="Brown D.W."/>
            <person name="Nagy L.G."/>
            <person name="Floudas D."/>
            <person name="Held B.W."/>
            <person name="Levasseur A."/>
            <person name="Lombard V."/>
            <person name="Morin E."/>
            <person name="Otillar R."/>
            <person name="Lindquist E.A."/>
            <person name="Sun H."/>
            <person name="LaButti K.M."/>
            <person name="Schmutz J."/>
            <person name="Jabbour D."/>
            <person name="Luo H."/>
            <person name="Baker S.E."/>
            <person name="Pisabarro A.G."/>
            <person name="Walton J.D."/>
            <person name="Blanchette R.A."/>
            <person name="Henrissat B."/>
            <person name="Martin F."/>
            <person name="Cullen D."/>
            <person name="Hibbett D.S."/>
            <person name="Grigoriev I.V."/>
        </authorList>
    </citation>
    <scope>NUCLEOTIDE SEQUENCE [LARGE SCALE GENOMIC DNA]</scope>
    <source>
        <strain evidence="3">MUCL 33604</strain>
    </source>
</reference>
<dbReference type="HOGENOM" id="CLU_1606600_0_0_1"/>
<keyword evidence="3" id="KW-1185">Reference proteome</keyword>
<evidence type="ECO:0000313" key="2">
    <source>
        <dbReference type="EMBL" id="KDQ49823.1"/>
    </source>
</evidence>
<dbReference type="EMBL" id="KL197773">
    <property type="protein sequence ID" value="KDQ49823.1"/>
    <property type="molecule type" value="Genomic_DNA"/>
</dbReference>
<dbReference type="InterPro" id="IPR045341">
    <property type="entry name" value="DUF6532"/>
</dbReference>
<name>A0A067P4I7_9AGAM</name>
<organism evidence="2 3">
    <name type="scientific">Jaapia argillacea MUCL 33604</name>
    <dbReference type="NCBI Taxonomy" id="933084"/>
    <lineage>
        <taxon>Eukaryota</taxon>
        <taxon>Fungi</taxon>
        <taxon>Dikarya</taxon>
        <taxon>Basidiomycota</taxon>
        <taxon>Agaricomycotina</taxon>
        <taxon>Agaricomycetes</taxon>
        <taxon>Agaricomycetidae</taxon>
        <taxon>Jaapiales</taxon>
        <taxon>Jaapiaceae</taxon>
        <taxon>Jaapia</taxon>
    </lineage>
</organism>
<dbReference type="STRING" id="933084.A0A067P4I7"/>
<dbReference type="Proteomes" id="UP000027265">
    <property type="component" value="Unassembled WGS sequence"/>
</dbReference>
<evidence type="ECO:0000313" key="3">
    <source>
        <dbReference type="Proteomes" id="UP000027265"/>
    </source>
</evidence>
<dbReference type="InParanoid" id="A0A067P4I7"/>
<evidence type="ECO:0000259" key="1">
    <source>
        <dbReference type="Pfam" id="PF20149"/>
    </source>
</evidence>
<sequence>GGIKARVKWLLGEGKRHFAFGEITFDDVGGGAVNALLSLSHDAILTTLRKQWFNTIKSEGFRYIKKFKTLPIPLLALILTCLEASLKQWEGGKLVKENFSDIKWRKKYYGHIAYITTLQDHVPTWIASYQEKVIRQVCSIAGVDIDDMEEEVDLSVLDFAALAAAA</sequence>
<protein>
    <recommendedName>
        <fullName evidence="1">DUF6532 domain-containing protein</fullName>
    </recommendedName>
</protein>
<dbReference type="Pfam" id="PF20149">
    <property type="entry name" value="DUF6532"/>
    <property type="match status" value="1"/>
</dbReference>